<proteinExistence type="predicted"/>
<accession>A0ABQ5DBL9</accession>
<reference evidence="2" key="2">
    <citation type="submission" date="2022-01" db="EMBL/GenBank/DDBJ databases">
        <authorList>
            <person name="Yamashiro T."/>
            <person name="Shiraishi A."/>
            <person name="Satake H."/>
            <person name="Nakayama K."/>
        </authorList>
    </citation>
    <scope>NUCLEOTIDE SEQUENCE</scope>
</reference>
<keyword evidence="3" id="KW-1185">Reference proteome</keyword>
<organism evidence="2 3">
    <name type="scientific">Tanacetum coccineum</name>
    <dbReference type="NCBI Taxonomy" id="301880"/>
    <lineage>
        <taxon>Eukaryota</taxon>
        <taxon>Viridiplantae</taxon>
        <taxon>Streptophyta</taxon>
        <taxon>Embryophyta</taxon>
        <taxon>Tracheophyta</taxon>
        <taxon>Spermatophyta</taxon>
        <taxon>Magnoliopsida</taxon>
        <taxon>eudicotyledons</taxon>
        <taxon>Gunneridae</taxon>
        <taxon>Pentapetalae</taxon>
        <taxon>asterids</taxon>
        <taxon>campanulids</taxon>
        <taxon>Asterales</taxon>
        <taxon>Asteraceae</taxon>
        <taxon>Asteroideae</taxon>
        <taxon>Anthemideae</taxon>
        <taxon>Anthemidinae</taxon>
        <taxon>Tanacetum</taxon>
    </lineage>
</organism>
<evidence type="ECO:0000256" key="1">
    <source>
        <dbReference type="SAM" id="SignalP"/>
    </source>
</evidence>
<evidence type="ECO:0000313" key="2">
    <source>
        <dbReference type="EMBL" id="GJT36372.1"/>
    </source>
</evidence>
<comment type="caution">
    <text evidence="2">The sequence shown here is derived from an EMBL/GenBank/DDBJ whole genome shotgun (WGS) entry which is preliminary data.</text>
</comment>
<evidence type="ECO:0000313" key="3">
    <source>
        <dbReference type="Proteomes" id="UP001151760"/>
    </source>
</evidence>
<name>A0ABQ5DBL9_9ASTR</name>
<dbReference type="Proteomes" id="UP001151760">
    <property type="component" value="Unassembled WGS sequence"/>
</dbReference>
<keyword evidence="1" id="KW-0732">Signal</keyword>
<feature type="chain" id="PRO_5046968521" description="Secreted protein" evidence="1">
    <location>
        <begin position="17"/>
        <end position="101"/>
    </location>
</feature>
<sequence length="101" mass="11022">MLLASLSLIATSLGQGAQQSTSLTSGQTYHSLESSPLRPLPSSLMTILFTNGTPSWRLLLHSNPGTLILGSSSMCFLFRPEDWMKLIQGQEQGEHTEFQAL</sequence>
<gene>
    <name evidence="2" type="ORF">Tco_0926791</name>
</gene>
<dbReference type="EMBL" id="BQNB010015131">
    <property type="protein sequence ID" value="GJT36372.1"/>
    <property type="molecule type" value="Genomic_DNA"/>
</dbReference>
<evidence type="ECO:0008006" key="4">
    <source>
        <dbReference type="Google" id="ProtNLM"/>
    </source>
</evidence>
<reference evidence="2" key="1">
    <citation type="journal article" date="2022" name="Int. J. Mol. Sci.">
        <title>Draft Genome of Tanacetum Coccineum: Genomic Comparison of Closely Related Tanacetum-Family Plants.</title>
        <authorList>
            <person name="Yamashiro T."/>
            <person name="Shiraishi A."/>
            <person name="Nakayama K."/>
            <person name="Satake H."/>
        </authorList>
    </citation>
    <scope>NUCLEOTIDE SEQUENCE</scope>
</reference>
<feature type="signal peptide" evidence="1">
    <location>
        <begin position="1"/>
        <end position="16"/>
    </location>
</feature>
<protein>
    <recommendedName>
        <fullName evidence="4">Secreted protein</fullName>
    </recommendedName>
</protein>